<organism evidence="1 2">
    <name type="scientific">Sorangium cellulosum So0157-2</name>
    <dbReference type="NCBI Taxonomy" id="1254432"/>
    <lineage>
        <taxon>Bacteria</taxon>
        <taxon>Pseudomonadati</taxon>
        <taxon>Myxococcota</taxon>
        <taxon>Polyangia</taxon>
        <taxon>Polyangiales</taxon>
        <taxon>Polyangiaceae</taxon>
        <taxon>Sorangium</taxon>
    </lineage>
</organism>
<reference evidence="1 2" key="1">
    <citation type="journal article" date="2013" name="Sci. Rep.">
        <title>Extraordinary expansion of a Sorangium cellulosum genome from an alkaline milieu.</title>
        <authorList>
            <person name="Han K."/>
            <person name="Li Z.F."/>
            <person name="Peng R."/>
            <person name="Zhu L.P."/>
            <person name="Zhou T."/>
            <person name="Wang L.G."/>
            <person name="Li S.G."/>
            <person name="Zhang X.B."/>
            <person name="Hu W."/>
            <person name="Wu Z.H."/>
            <person name="Qin N."/>
            <person name="Li Y.Z."/>
        </authorList>
    </citation>
    <scope>NUCLEOTIDE SEQUENCE [LARGE SCALE GENOMIC DNA]</scope>
    <source>
        <strain evidence="1 2">So0157-2</strain>
    </source>
</reference>
<dbReference type="RefSeq" id="WP_020741586.1">
    <property type="nucleotide sequence ID" value="NC_021658.1"/>
</dbReference>
<dbReference type="STRING" id="1254432.SCE1572_48770"/>
<dbReference type="HOGENOM" id="CLU_2976912_0_0_7"/>
<dbReference type="EMBL" id="CP003969">
    <property type="protein sequence ID" value="AGP41702.1"/>
    <property type="molecule type" value="Genomic_DNA"/>
</dbReference>
<protein>
    <submittedName>
        <fullName evidence="1">Uncharacterized protein</fullName>
    </submittedName>
</protein>
<dbReference type="PATRIC" id="fig|1254432.3.peg.11000"/>
<evidence type="ECO:0000313" key="2">
    <source>
        <dbReference type="Proteomes" id="UP000014803"/>
    </source>
</evidence>
<evidence type="ECO:0000313" key="1">
    <source>
        <dbReference type="EMBL" id="AGP41702.1"/>
    </source>
</evidence>
<sequence>MTRQGWTPPVGSAQARALAHVAALSAGESADPTLRVALSFHPDRLHRGVPVLRALAAS</sequence>
<dbReference type="Proteomes" id="UP000014803">
    <property type="component" value="Chromosome"/>
</dbReference>
<name>S4Y8B0_SORCE</name>
<dbReference type="KEGG" id="scu:SCE1572_48770"/>
<accession>S4Y8B0</accession>
<dbReference type="AlphaFoldDB" id="S4Y8B0"/>
<proteinExistence type="predicted"/>
<gene>
    <name evidence="1" type="ORF">SCE1572_48770</name>
</gene>